<keyword evidence="6" id="KW-0408">Iron</keyword>
<dbReference type="InterPro" id="IPR023885">
    <property type="entry name" value="4Fe4S-binding_SPASM_dom"/>
</dbReference>
<dbReference type="Proteomes" id="UP000001626">
    <property type="component" value="Chromosome"/>
</dbReference>
<keyword evidence="4" id="KW-0479">Metal-binding</keyword>
<keyword evidence="5" id="KW-0560">Oxidoreductase</keyword>
<gene>
    <name evidence="9" type="ordered locus">Tthe_2312</name>
</gene>
<dbReference type="SFLD" id="SFLDG01386">
    <property type="entry name" value="main_SPASM_domain-containing"/>
    <property type="match status" value="1"/>
</dbReference>
<evidence type="ECO:0000256" key="2">
    <source>
        <dbReference type="ARBA" id="ARBA00022485"/>
    </source>
</evidence>
<evidence type="ECO:0000256" key="1">
    <source>
        <dbReference type="ARBA" id="ARBA00001966"/>
    </source>
</evidence>
<dbReference type="GO" id="GO:0051539">
    <property type="term" value="F:4 iron, 4 sulfur cluster binding"/>
    <property type="evidence" value="ECO:0007669"/>
    <property type="project" value="UniProtKB-KW"/>
</dbReference>
<dbReference type="CDD" id="cd21109">
    <property type="entry name" value="SPASM"/>
    <property type="match status" value="1"/>
</dbReference>
<dbReference type="Gene3D" id="3.20.20.70">
    <property type="entry name" value="Aldolase class I"/>
    <property type="match status" value="1"/>
</dbReference>
<dbReference type="PROSITE" id="PS01305">
    <property type="entry name" value="MOAA_NIFB_PQQE"/>
    <property type="match status" value="1"/>
</dbReference>
<evidence type="ECO:0000256" key="5">
    <source>
        <dbReference type="ARBA" id="ARBA00023002"/>
    </source>
</evidence>
<reference evidence="9 10" key="1">
    <citation type="submission" date="2010-08" db="EMBL/GenBank/DDBJ databases">
        <title>Complete sequence of Thermoanaerobacterium thermosaccharolyticum DSM 571.</title>
        <authorList>
            <consortium name="US DOE Joint Genome Institute"/>
            <person name="Lucas S."/>
            <person name="Copeland A."/>
            <person name="Lapidus A."/>
            <person name="Cheng J.-F."/>
            <person name="Bruce D."/>
            <person name="Goodwin L."/>
            <person name="Pitluck S."/>
            <person name="Teshima H."/>
            <person name="Detter J.C."/>
            <person name="Han C."/>
            <person name="Tapia R."/>
            <person name="Land M."/>
            <person name="Hauser L."/>
            <person name="Chang Y.-J."/>
            <person name="Jeffries C."/>
            <person name="Kyrpides N."/>
            <person name="Ivanova N."/>
            <person name="Mikhailova N."/>
            <person name="Hemme C.L."/>
            <person name="Woyke T."/>
        </authorList>
    </citation>
    <scope>NUCLEOTIDE SEQUENCE [LARGE SCALE GENOMIC DNA]</scope>
    <source>
        <strain evidence="10">ATCC 7956 / DSM 571 / NCIMB 9385 / NCA 3814 / NCTC 13789 / WDCM 00135 / 2032</strain>
    </source>
</reference>
<comment type="cofactor">
    <cofactor evidence="1">
        <name>[4Fe-4S] cluster</name>
        <dbReference type="ChEBI" id="CHEBI:49883"/>
    </cofactor>
</comment>
<sequence length="416" mass="48172">MENKYFIDKICDIVIKDNTVILSNRLTGKWIKIPIECYEAIKYSLETSTPVNNAIEVFEDEEDQQYFKSVLNCLDNIGLLNADQTYEFEIDFIPKVVFSITNRCNLSCEYCCVDADNYLKKDDILSTSDIKRAIDKILKLKPQEVVISGGEPLVRDDFYYILEYIKLVYGGKVVLCTNATLIKEEDIEKITNAVYAVEISLDGYDEESCSKIRGKGTFAKVIENVRLLKKSGMKHISLSMVAGEFNEDNVDNFLKLNESLGTRAVVRNFSKFGRGKYSYKYLKDEFAMHYYGVNDFNDLNKLRANNCWAGNSQLFVNHDGNIYLCPLLRYEEFKICHIFDLSDEIIKKVFKRQLPAFSNFDNIKTRNIPHCKSCKINLFCTVCPAKVYTLLSDKRAFDYNCNFMKRTLMPKIWQMN</sequence>
<keyword evidence="3" id="KW-0949">S-adenosyl-L-methionine</keyword>
<evidence type="ECO:0000313" key="10">
    <source>
        <dbReference type="Proteomes" id="UP000001626"/>
    </source>
</evidence>
<dbReference type="CDD" id="cd01335">
    <property type="entry name" value="Radical_SAM"/>
    <property type="match status" value="1"/>
</dbReference>
<organism evidence="9 10">
    <name type="scientific">Thermoanaerobacterium thermosaccharolyticum (strain ATCC 7956 / DSM 571 / NCIMB 9385 / NCA 3814 / NCTC 13789 / WDCM 00135 / 2032)</name>
    <name type="common">Clostridium thermosaccharolyticum</name>
    <dbReference type="NCBI Taxonomy" id="580327"/>
    <lineage>
        <taxon>Bacteria</taxon>
        <taxon>Bacillati</taxon>
        <taxon>Bacillota</taxon>
        <taxon>Clostridia</taxon>
        <taxon>Thermoanaerobacterales</taxon>
        <taxon>Thermoanaerobacteraceae</taxon>
        <taxon>Thermoanaerobacterium</taxon>
    </lineage>
</organism>
<name>D9TS63_THETC</name>
<dbReference type="GO" id="GO:0016491">
    <property type="term" value="F:oxidoreductase activity"/>
    <property type="evidence" value="ECO:0007669"/>
    <property type="project" value="UniProtKB-KW"/>
</dbReference>
<dbReference type="Pfam" id="PF13186">
    <property type="entry name" value="SPASM"/>
    <property type="match status" value="1"/>
</dbReference>
<dbReference type="OrthoDB" id="9808591at2"/>
<dbReference type="STRING" id="580327.Tthe_2312"/>
<dbReference type="HOGENOM" id="CLU_009273_4_4_9"/>
<evidence type="ECO:0000256" key="6">
    <source>
        <dbReference type="ARBA" id="ARBA00023004"/>
    </source>
</evidence>
<dbReference type="InterPro" id="IPR006638">
    <property type="entry name" value="Elp3/MiaA/NifB-like_rSAM"/>
</dbReference>
<dbReference type="eggNOG" id="COG0535">
    <property type="taxonomic scope" value="Bacteria"/>
</dbReference>
<dbReference type="PROSITE" id="PS51918">
    <property type="entry name" value="RADICAL_SAM"/>
    <property type="match status" value="1"/>
</dbReference>
<dbReference type="EMBL" id="CP002171">
    <property type="protein sequence ID" value="ADL69786.1"/>
    <property type="molecule type" value="Genomic_DNA"/>
</dbReference>
<keyword evidence="2" id="KW-0004">4Fe-4S</keyword>
<dbReference type="GO" id="GO:0032324">
    <property type="term" value="P:molybdopterin cofactor biosynthetic process"/>
    <property type="evidence" value="ECO:0007669"/>
    <property type="project" value="UniProtKB-ARBA"/>
</dbReference>
<dbReference type="SFLD" id="SFLDG01067">
    <property type="entry name" value="SPASM/twitch_domain_containing"/>
    <property type="match status" value="1"/>
</dbReference>
<dbReference type="PANTHER" id="PTHR11228:SF7">
    <property type="entry name" value="PQQA PEPTIDE CYCLASE"/>
    <property type="match status" value="1"/>
</dbReference>
<dbReference type="GeneID" id="93865131"/>
<evidence type="ECO:0000256" key="4">
    <source>
        <dbReference type="ARBA" id="ARBA00022723"/>
    </source>
</evidence>
<dbReference type="SFLD" id="SFLDS00029">
    <property type="entry name" value="Radical_SAM"/>
    <property type="match status" value="1"/>
</dbReference>
<dbReference type="SUPFAM" id="SSF102114">
    <property type="entry name" value="Radical SAM enzymes"/>
    <property type="match status" value="1"/>
</dbReference>
<dbReference type="PANTHER" id="PTHR11228">
    <property type="entry name" value="RADICAL SAM DOMAIN PROTEIN"/>
    <property type="match status" value="1"/>
</dbReference>
<dbReference type="NCBIfam" id="TIGR04085">
    <property type="entry name" value="rSAM_more_4Fe4S"/>
    <property type="match status" value="1"/>
</dbReference>
<feature type="domain" description="Radical SAM core" evidence="8">
    <location>
        <begin position="90"/>
        <end position="311"/>
    </location>
</feature>
<evidence type="ECO:0000256" key="3">
    <source>
        <dbReference type="ARBA" id="ARBA00022691"/>
    </source>
</evidence>
<keyword evidence="10" id="KW-1185">Reference proteome</keyword>
<protein>
    <submittedName>
        <fullName evidence="9">Radical SAM domain protein</fullName>
    </submittedName>
</protein>
<proteinExistence type="predicted"/>
<dbReference type="InterPro" id="IPR007197">
    <property type="entry name" value="rSAM"/>
</dbReference>
<dbReference type="Pfam" id="PF04055">
    <property type="entry name" value="Radical_SAM"/>
    <property type="match status" value="1"/>
</dbReference>
<keyword evidence="7" id="KW-0411">Iron-sulfur</keyword>
<dbReference type="GO" id="GO:0046872">
    <property type="term" value="F:metal ion binding"/>
    <property type="evidence" value="ECO:0007669"/>
    <property type="project" value="UniProtKB-KW"/>
</dbReference>
<dbReference type="KEGG" id="ttm:Tthe_2312"/>
<dbReference type="InterPro" id="IPR000385">
    <property type="entry name" value="MoaA_NifB_PqqE_Fe-S-bd_CS"/>
</dbReference>
<dbReference type="AlphaFoldDB" id="D9TS63"/>
<evidence type="ECO:0000313" key="9">
    <source>
        <dbReference type="EMBL" id="ADL69786.1"/>
    </source>
</evidence>
<accession>D9TS63</accession>
<dbReference type="InterPro" id="IPR058240">
    <property type="entry name" value="rSAM_sf"/>
</dbReference>
<dbReference type="InterPro" id="IPR013785">
    <property type="entry name" value="Aldolase_TIM"/>
</dbReference>
<evidence type="ECO:0000259" key="8">
    <source>
        <dbReference type="PROSITE" id="PS51918"/>
    </source>
</evidence>
<dbReference type="InterPro" id="IPR050377">
    <property type="entry name" value="Radical_SAM_PqqE_MftC-like"/>
</dbReference>
<dbReference type="SMART" id="SM00729">
    <property type="entry name" value="Elp3"/>
    <property type="match status" value="1"/>
</dbReference>
<evidence type="ECO:0000256" key="7">
    <source>
        <dbReference type="ARBA" id="ARBA00023014"/>
    </source>
</evidence>
<dbReference type="RefSeq" id="WP_013298747.1">
    <property type="nucleotide sequence ID" value="NC_014410.1"/>
</dbReference>